<accession>A0AAF0DMI7</accession>
<keyword evidence="2" id="KW-1185">Reference proteome</keyword>
<protein>
    <recommendedName>
        <fullName evidence="3">PARP catalytic domain-containing protein</fullName>
    </recommendedName>
</protein>
<organism evidence="1 2">
    <name type="scientific">Emydomyces testavorans</name>
    <dbReference type="NCBI Taxonomy" id="2070801"/>
    <lineage>
        <taxon>Eukaryota</taxon>
        <taxon>Fungi</taxon>
        <taxon>Dikarya</taxon>
        <taxon>Ascomycota</taxon>
        <taxon>Pezizomycotina</taxon>
        <taxon>Eurotiomycetes</taxon>
        <taxon>Eurotiomycetidae</taxon>
        <taxon>Onygenales</taxon>
        <taxon>Nannizziopsiaceae</taxon>
        <taxon>Emydomyces</taxon>
    </lineage>
</organism>
<dbReference type="EMBL" id="CP120631">
    <property type="protein sequence ID" value="WEW61561.1"/>
    <property type="molecule type" value="Genomic_DNA"/>
</dbReference>
<dbReference type="PANTHER" id="PTHR31681">
    <property type="entry name" value="C2H2-LIKE ZINC FINGER PROTEIN"/>
    <property type="match status" value="1"/>
</dbReference>
<dbReference type="PANTHER" id="PTHR31681:SF3">
    <property type="entry name" value="OS04G0690100 PROTEIN"/>
    <property type="match status" value="1"/>
</dbReference>
<dbReference type="Proteomes" id="UP001219355">
    <property type="component" value="Chromosome 5"/>
</dbReference>
<reference evidence="1" key="1">
    <citation type="submission" date="2023-03" db="EMBL/GenBank/DDBJ databases">
        <title>Emydomyces testavorans Genome Sequence.</title>
        <authorList>
            <person name="Hoyer L."/>
        </authorList>
    </citation>
    <scope>NUCLEOTIDE SEQUENCE</scope>
    <source>
        <strain evidence="1">16-2883</strain>
    </source>
</reference>
<evidence type="ECO:0000313" key="1">
    <source>
        <dbReference type="EMBL" id="WEW61561.1"/>
    </source>
</evidence>
<gene>
    <name evidence="1" type="ORF">PRK78_007052</name>
</gene>
<dbReference type="Gene3D" id="3.90.228.10">
    <property type="match status" value="1"/>
</dbReference>
<dbReference type="SUPFAM" id="SSF56399">
    <property type="entry name" value="ADP-ribosylation"/>
    <property type="match status" value="1"/>
</dbReference>
<proteinExistence type="predicted"/>
<evidence type="ECO:0008006" key="3">
    <source>
        <dbReference type="Google" id="ProtNLM"/>
    </source>
</evidence>
<sequence length="232" mass="26433">MSNDICLYCKQRPKAKYYTFCSTHCSNKVTDEAPHLIRVPPNHVLFKSVLSQFLKGWHHGSHPIIRSITLITWDRRAKKRFDDYRFGIEKRERYVFKGKAPGNEVDRFRGLDRYCTIGEAGNRKLCNHPSCRVCEAISEGFGPHLRSKRKFLPADDYAHSHHPHAVYKAMLLCRTVLGRSFIVSKDMPKLSQPPPGFDSVCAATGPLSSFGSDESVVYDERAILPAYLIVYG</sequence>
<name>A0AAF0DMI7_9EURO</name>
<dbReference type="AlphaFoldDB" id="A0AAF0DMI7"/>
<evidence type="ECO:0000313" key="2">
    <source>
        <dbReference type="Proteomes" id="UP001219355"/>
    </source>
</evidence>